<proteinExistence type="inferred from homology"/>
<feature type="signal peptide" evidence="2">
    <location>
        <begin position="1"/>
        <end position="41"/>
    </location>
</feature>
<dbReference type="PROSITE" id="PS51318">
    <property type="entry name" value="TAT"/>
    <property type="match status" value="1"/>
</dbReference>
<evidence type="ECO:0000256" key="2">
    <source>
        <dbReference type="SAM" id="SignalP"/>
    </source>
</evidence>
<evidence type="ECO:0000313" key="4">
    <source>
        <dbReference type="EMBL" id="NYD30625.1"/>
    </source>
</evidence>
<dbReference type="EMBL" id="JACCBF010000001">
    <property type="protein sequence ID" value="NYD30625.1"/>
    <property type="molecule type" value="Genomic_DNA"/>
</dbReference>
<accession>A0A852RHK4</accession>
<keyword evidence="5" id="KW-1185">Reference proteome</keyword>
<name>A0A852RHK4_9ACTN</name>
<evidence type="ECO:0000259" key="3">
    <source>
        <dbReference type="PROSITE" id="PS51127"/>
    </source>
</evidence>
<comment type="similarity">
    <text evidence="1">Belongs to the intimin/invasin family.</text>
</comment>
<dbReference type="InterPro" id="IPR006311">
    <property type="entry name" value="TAT_signal"/>
</dbReference>
<feature type="chain" id="PRO_5033030202" description="Big-1 domain-containing protein" evidence="2">
    <location>
        <begin position="42"/>
        <end position="1740"/>
    </location>
</feature>
<dbReference type="InterPro" id="IPR013783">
    <property type="entry name" value="Ig-like_fold"/>
</dbReference>
<protein>
    <recommendedName>
        <fullName evidence="3">Big-1 domain-containing protein</fullName>
    </recommendedName>
</protein>
<keyword evidence="2" id="KW-0732">Signal</keyword>
<comment type="caution">
    <text evidence="4">The sequence shown here is derived from an EMBL/GenBank/DDBJ whole genome shotgun (WGS) entry which is preliminary data.</text>
</comment>
<evidence type="ECO:0000256" key="1">
    <source>
        <dbReference type="ARBA" id="ARBA00010116"/>
    </source>
</evidence>
<dbReference type="SUPFAM" id="SSF49373">
    <property type="entry name" value="Invasin/intimin cell-adhesion fragments"/>
    <property type="match status" value="1"/>
</dbReference>
<dbReference type="InterPro" id="IPR008964">
    <property type="entry name" value="Invasin/intimin_cell_adhesion"/>
</dbReference>
<dbReference type="RefSeq" id="WP_179726853.1">
    <property type="nucleotide sequence ID" value="NZ_BAABEF010000001.1"/>
</dbReference>
<dbReference type="PROSITE" id="PS51127">
    <property type="entry name" value="BIG1"/>
    <property type="match status" value="1"/>
</dbReference>
<gene>
    <name evidence="4" type="ORF">BJ958_002171</name>
</gene>
<dbReference type="Gene3D" id="2.60.40.10">
    <property type="entry name" value="Immunoglobulins"/>
    <property type="match status" value="1"/>
</dbReference>
<dbReference type="InterPro" id="IPR049804">
    <property type="entry name" value="Choice_anch_L"/>
</dbReference>
<dbReference type="Proteomes" id="UP000582231">
    <property type="component" value="Unassembled WGS sequence"/>
</dbReference>
<dbReference type="NCBIfam" id="NF038133">
    <property type="entry name" value="choice_anch_L"/>
    <property type="match status" value="1"/>
</dbReference>
<dbReference type="InterPro" id="IPR003344">
    <property type="entry name" value="Big_1_dom"/>
</dbReference>
<evidence type="ECO:0000313" key="5">
    <source>
        <dbReference type="Proteomes" id="UP000582231"/>
    </source>
</evidence>
<reference evidence="4 5" key="1">
    <citation type="submission" date="2020-07" db="EMBL/GenBank/DDBJ databases">
        <title>Sequencing the genomes of 1000 actinobacteria strains.</title>
        <authorList>
            <person name="Klenk H.-P."/>
        </authorList>
    </citation>
    <scope>NUCLEOTIDE SEQUENCE [LARGE SCALE GENOMIC DNA]</scope>
    <source>
        <strain evidence="4 5">DSM 19082</strain>
    </source>
</reference>
<feature type="domain" description="Big-1" evidence="3">
    <location>
        <begin position="293"/>
        <end position="383"/>
    </location>
</feature>
<dbReference type="InterPro" id="IPR041286">
    <property type="entry name" value="MBG_2"/>
</dbReference>
<dbReference type="Gene3D" id="3.30.160.710">
    <property type="match status" value="7"/>
</dbReference>
<organism evidence="4 5">
    <name type="scientific">Nocardioides kongjuensis</name>
    <dbReference type="NCBI Taxonomy" id="349522"/>
    <lineage>
        <taxon>Bacteria</taxon>
        <taxon>Bacillati</taxon>
        <taxon>Actinomycetota</taxon>
        <taxon>Actinomycetes</taxon>
        <taxon>Propionibacteriales</taxon>
        <taxon>Nocardioidaceae</taxon>
        <taxon>Nocardioides</taxon>
    </lineage>
</organism>
<dbReference type="Pfam" id="PF18676">
    <property type="entry name" value="MBG_2"/>
    <property type="match status" value="14"/>
</dbReference>
<dbReference type="GO" id="GO:0005975">
    <property type="term" value="P:carbohydrate metabolic process"/>
    <property type="evidence" value="ECO:0007669"/>
    <property type="project" value="UniProtKB-ARBA"/>
</dbReference>
<sequence>MSGTHRRVTRRAKLSKGATAALAGLLGVAGIVATTAAPASAAVTAAPNTAAGATTIATAMSAAGFQRTGASFSTVPASSTVNGTSTTAIGGFPSPSGPFGILTTGSVSNVLGSQSTLSDVRINDNLTVRGNSARDTTVLKIDFTAPTGTNCLSMDFKFLSEEFPEYVGQQFNDGFVAELDSTTWTANQTTNDATITAPNSFAKDSSGNVVSVNSTGIGGLSAANASGTVYDGATTLLRANTQVAPGAHSLYLSIFDQGDARYDSAVFVNNLRTSFVPNPAVNCVPGAQPVSTSMTLTPATDASPVGTTHTVTAKLKDSNGVAIPNGPVSFTVTGANTASGVASTNPAGNATFTYTGNLAGTDQISACYLPVTTCLATASATEVWNPPVVVTAEPKTKVYGTADPDFTFTTSGGTLTTPPTCGVSGAHTSVGSYPITCSGAAAGPDQDVTYVAGQLTVTPATVTIAADNKARQYGAPDPAFTSTTSGLVGSDTLTTAPTCGVSGAHADVGSYPITCSGAAASNNYTIAYTPGTLSVGKATVTITATSRTKTYGEGDPALTFTTSGLVGSDSLTTAPTCTVSGPHANVGTYPITCSGASAGGNYDVAYVAGTLTVGQAEVVITAVPGSKVFGTADPAFTATVAGLAGGDTLVTQPACTVAGAHSDVGSYAITCSGADAGSNYTVRYETGTLQVTRATATVIADNQSKVYGTADPSYTFAVQGLVGGDTLTTPATCSVAGAHHDVGTYPITCSGASAGGNYDIAYLGGTLTVTKATVVVTAEPRSKAYGAADPGFTSTVSGLVGDDALLAQPSCSVSGPHADAGSYPIVCSGADAGGNYTVSYVDATLTVTPRSVVVTAGNATKVYGQADPAFGYTVDGLTDGDQLTHEPSCDVAGPHHGVGGYAIACAGADAGGNYAVSYADGLLTVTPKALAVTAANATKTYGDPDPVFGYTVHGLVGSDALVDEPVCEPRIAHDDAGSYPILCTDADAGDNYTIEYFPGELDVLPAGVVVTADNQSITYGDSVPAFTWSVAGIDAADLVTDPTCAVAGAHTAAGSYAIECSGADAGPNHTVSYQAGTLSVGRKVVTIGADSKATVFGDDDPAFTWTSDGLVGPDALTTDPTCGVAGAHSDVGSYPITCSGADAGDDYTVEYAGGTLTVTAKPGVVVADDQQITFGEDDPAFTYQVSGLHGSDQLVTPATCTVSGPHSDVGTYPITCSGGSAGGNYTLSHEAGSLVVVPAGVRITADNKSRSYGTADPAFTHQVDGLLGGDELVTAPTCGVSGPHAAAGEYDISCSGADAGHNYAITYVDGTLEVTRATVTVTADSTSKVYGAGDPAYTFGVTGLVGGDALVTAPHCTVAGAHANVGSYAITCSGADAGPNYTVGYEDGTLTVTPATLTVTADDKTKVQGNPLPTFTATFTGYVNGDDRADVDGAPALSTSATATSPAGTYPITAAIGTLSTANYTFAFVPGTLTVTSQPPTATITTPPDGAVYFQGQVVKASYSCADPDGTVTSCVGTVPAGAAIDTATTGTKTFSVTATDNNALTGTASTSYRVVPVAGVCRGTAVSLLGITLGDANAATSPCATRTDRILRANVTITPALLLLPAQSVKADVIEGATERTTGGSRASAEVAGATITVAGATIKVDGLTSSASSQLSSCTGAAATSGQSKVAGLTINGVPVVPAGGLSTPLKVDVGLVAVALNEQTRSGNTVTQTALRIKVLGAEIVLGRSVAGADCGS</sequence>